<comment type="caution">
    <text evidence="1">The sequence shown here is derived from an EMBL/GenBank/DDBJ whole genome shotgun (WGS) entry which is preliminary data.</text>
</comment>
<dbReference type="EMBL" id="JBBNAG010000001">
    <property type="protein sequence ID" value="KAK9167264.1"/>
    <property type="molecule type" value="Genomic_DNA"/>
</dbReference>
<dbReference type="AlphaFoldDB" id="A0AAP0LE06"/>
<reference evidence="1 2" key="1">
    <citation type="submission" date="2024-01" db="EMBL/GenBank/DDBJ databases">
        <title>Genome assemblies of Stephania.</title>
        <authorList>
            <person name="Yang L."/>
        </authorList>
    </citation>
    <scope>NUCLEOTIDE SEQUENCE [LARGE SCALE GENOMIC DNA]</scope>
    <source>
        <strain evidence="1">JXDWG</strain>
        <tissue evidence="1">Leaf</tissue>
    </source>
</reference>
<dbReference type="Proteomes" id="UP001419268">
    <property type="component" value="Unassembled WGS sequence"/>
</dbReference>
<keyword evidence="2" id="KW-1185">Reference proteome</keyword>
<organism evidence="1 2">
    <name type="scientific">Stephania cephalantha</name>
    <dbReference type="NCBI Taxonomy" id="152367"/>
    <lineage>
        <taxon>Eukaryota</taxon>
        <taxon>Viridiplantae</taxon>
        <taxon>Streptophyta</taxon>
        <taxon>Embryophyta</taxon>
        <taxon>Tracheophyta</taxon>
        <taxon>Spermatophyta</taxon>
        <taxon>Magnoliopsida</taxon>
        <taxon>Ranunculales</taxon>
        <taxon>Menispermaceae</taxon>
        <taxon>Menispermoideae</taxon>
        <taxon>Cissampelideae</taxon>
        <taxon>Stephania</taxon>
    </lineage>
</organism>
<sequence>MAYKMPIEMSLYRLVFGKSCHLPVELEHKSLWAVKQLNMELDAAGKERKLDLQELEKTGTMPTSPLKSIRIKPRRSTIATYLVRLS</sequence>
<proteinExistence type="predicted"/>
<accession>A0AAP0LE06</accession>
<evidence type="ECO:0000313" key="2">
    <source>
        <dbReference type="Proteomes" id="UP001419268"/>
    </source>
</evidence>
<gene>
    <name evidence="1" type="ORF">Scep_002455</name>
</gene>
<protein>
    <submittedName>
        <fullName evidence="1">Uncharacterized protein</fullName>
    </submittedName>
</protein>
<name>A0AAP0LE06_9MAGN</name>
<evidence type="ECO:0000313" key="1">
    <source>
        <dbReference type="EMBL" id="KAK9167264.1"/>
    </source>
</evidence>